<keyword evidence="4 6" id="KW-1133">Transmembrane helix</keyword>
<evidence type="ECO:0000256" key="3">
    <source>
        <dbReference type="ARBA" id="ARBA00022692"/>
    </source>
</evidence>
<dbReference type="RefSeq" id="WP_109906819.1">
    <property type="nucleotide sequence ID" value="NZ_QGLE01000008.1"/>
</dbReference>
<reference evidence="8 9" key="1">
    <citation type="submission" date="2018-05" db="EMBL/GenBank/DDBJ databases">
        <title>Zavarzinia sp. HR-AS.</title>
        <authorList>
            <person name="Lee Y."/>
            <person name="Jeon C.O."/>
        </authorList>
    </citation>
    <scope>NUCLEOTIDE SEQUENCE [LARGE SCALE GENOMIC DNA]</scope>
    <source>
        <strain evidence="8 9">HR-AS</strain>
    </source>
</reference>
<dbReference type="PANTHER" id="PTHR35007:SF2">
    <property type="entry name" value="PILUS ASSEMBLE PROTEIN"/>
    <property type="match status" value="1"/>
</dbReference>
<protein>
    <recommendedName>
        <fullName evidence="7">Type II secretion system protein GspF domain-containing protein</fullName>
    </recommendedName>
</protein>
<evidence type="ECO:0000259" key="7">
    <source>
        <dbReference type="Pfam" id="PF00482"/>
    </source>
</evidence>
<evidence type="ECO:0000256" key="2">
    <source>
        <dbReference type="ARBA" id="ARBA00022475"/>
    </source>
</evidence>
<feature type="transmembrane region" description="Helical" evidence="6">
    <location>
        <begin position="125"/>
        <end position="144"/>
    </location>
</feature>
<keyword evidence="5 6" id="KW-0472">Membrane</keyword>
<name>A0A317E3B8_9PROT</name>
<gene>
    <name evidence="8" type="ORF">DKG74_14135</name>
</gene>
<organism evidence="8 9">
    <name type="scientific">Zavarzinia aquatilis</name>
    <dbReference type="NCBI Taxonomy" id="2211142"/>
    <lineage>
        <taxon>Bacteria</taxon>
        <taxon>Pseudomonadati</taxon>
        <taxon>Pseudomonadota</taxon>
        <taxon>Alphaproteobacteria</taxon>
        <taxon>Rhodospirillales</taxon>
        <taxon>Zavarziniaceae</taxon>
        <taxon>Zavarzinia</taxon>
    </lineage>
</organism>
<keyword evidence="2" id="KW-1003">Cell membrane</keyword>
<dbReference type="OrthoDB" id="7262973at2"/>
<dbReference type="InterPro" id="IPR018076">
    <property type="entry name" value="T2SS_GspF_dom"/>
</dbReference>
<evidence type="ECO:0000256" key="5">
    <source>
        <dbReference type="ARBA" id="ARBA00023136"/>
    </source>
</evidence>
<comment type="caution">
    <text evidence="8">The sequence shown here is derived from an EMBL/GenBank/DDBJ whole genome shotgun (WGS) entry which is preliminary data.</text>
</comment>
<dbReference type="EMBL" id="QGLE01000008">
    <property type="protein sequence ID" value="PWR21141.1"/>
    <property type="molecule type" value="Genomic_DNA"/>
</dbReference>
<dbReference type="GO" id="GO:0005886">
    <property type="term" value="C:plasma membrane"/>
    <property type="evidence" value="ECO:0007669"/>
    <property type="project" value="UniProtKB-SubCell"/>
</dbReference>
<evidence type="ECO:0000256" key="6">
    <source>
        <dbReference type="SAM" id="Phobius"/>
    </source>
</evidence>
<dbReference type="Pfam" id="PF00482">
    <property type="entry name" value="T2SSF"/>
    <property type="match status" value="1"/>
</dbReference>
<evidence type="ECO:0000256" key="4">
    <source>
        <dbReference type="ARBA" id="ARBA00022989"/>
    </source>
</evidence>
<evidence type="ECO:0000256" key="1">
    <source>
        <dbReference type="ARBA" id="ARBA00004651"/>
    </source>
</evidence>
<dbReference type="Proteomes" id="UP000245461">
    <property type="component" value="Unassembled WGS sequence"/>
</dbReference>
<evidence type="ECO:0000313" key="9">
    <source>
        <dbReference type="Proteomes" id="UP000245461"/>
    </source>
</evidence>
<evidence type="ECO:0000313" key="8">
    <source>
        <dbReference type="EMBL" id="PWR21141.1"/>
    </source>
</evidence>
<feature type="transmembrane region" description="Helical" evidence="6">
    <location>
        <begin position="274"/>
        <end position="295"/>
    </location>
</feature>
<keyword evidence="3 6" id="KW-0812">Transmembrane</keyword>
<keyword evidence="9" id="KW-1185">Reference proteome</keyword>
<feature type="domain" description="Type II secretion system protein GspF" evidence="7">
    <location>
        <begin position="163"/>
        <end position="290"/>
    </location>
</feature>
<dbReference type="PANTHER" id="PTHR35007">
    <property type="entry name" value="INTEGRAL MEMBRANE PROTEIN-RELATED"/>
    <property type="match status" value="1"/>
</dbReference>
<sequence>MPYMIAAVLLIAGALILLFVGSNVLVGEVRNIGDTRRLRSRMADVSRSDAILDEEHEGGGFFELVGRATTRSQSTLNEFEQIMRSTGRYDAGAPYWLAGVRLVGGIALGVIGFGVALFLAKMNTAILTGVAGFAIGYLGPRYYLSSVAKARRRRIERELPFLIDMLLLLVRSGASIEQAFRHLTQEEADGLGTIKGTLERLVNDIDQGKGYEVSLQRWGARLAIDEGREFSALLIQSLAHGTELTSALKIFSDTLIERRMNAARMTIGQRMTQLTVVMMLFMMPPLLIVIAGPAVSRLIEGLTKVNGG</sequence>
<feature type="transmembrane region" description="Helical" evidence="6">
    <location>
        <begin position="93"/>
        <end position="119"/>
    </location>
</feature>
<feature type="transmembrane region" description="Helical" evidence="6">
    <location>
        <begin position="6"/>
        <end position="26"/>
    </location>
</feature>
<dbReference type="AlphaFoldDB" id="A0A317E3B8"/>
<proteinExistence type="predicted"/>
<comment type="subcellular location">
    <subcellularLocation>
        <location evidence="1">Cell membrane</location>
        <topology evidence="1">Multi-pass membrane protein</topology>
    </subcellularLocation>
</comment>
<accession>A0A317E3B8</accession>